<proteinExistence type="predicted"/>
<reference evidence="2" key="1">
    <citation type="journal article" date="2023" name="Mol. Phylogenet. Evol.">
        <title>Genome-scale phylogeny and comparative genomics of the fungal order Sordariales.</title>
        <authorList>
            <person name="Hensen N."/>
            <person name="Bonometti L."/>
            <person name="Westerberg I."/>
            <person name="Brannstrom I.O."/>
            <person name="Guillou S."/>
            <person name="Cros-Aarteil S."/>
            <person name="Calhoun S."/>
            <person name="Haridas S."/>
            <person name="Kuo A."/>
            <person name="Mondo S."/>
            <person name="Pangilinan J."/>
            <person name="Riley R."/>
            <person name="LaButti K."/>
            <person name="Andreopoulos B."/>
            <person name="Lipzen A."/>
            <person name="Chen C."/>
            <person name="Yan M."/>
            <person name="Daum C."/>
            <person name="Ng V."/>
            <person name="Clum A."/>
            <person name="Steindorff A."/>
            <person name="Ohm R.A."/>
            <person name="Martin F."/>
            <person name="Silar P."/>
            <person name="Natvig D.O."/>
            <person name="Lalanne C."/>
            <person name="Gautier V."/>
            <person name="Ament-Velasquez S.L."/>
            <person name="Kruys A."/>
            <person name="Hutchinson M.I."/>
            <person name="Powell A.J."/>
            <person name="Barry K."/>
            <person name="Miller A.N."/>
            <person name="Grigoriev I.V."/>
            <person name="Debuchy R."/>
            <person name="Gladieux P."/>
            <person name="Hiltunen Thoren M."/>
            <person name="Johannesson H."/>
        </authorList>
    </citation>
    <scope>NUCLEOTIDE SEQUENCE</scope>
    <source>
        <strain evidence="2">PSN324</strain>
    </source>
</reference>
<evidence type="ECO:0000256" key="1">
    <source>
        <dbReference type="SAM" id="SignalP"/>
    </source>
</evidence>
<evidence type="ECO:0000313" key="2">
    <source>
        <dbReference type="EMBL" id="KAK4459080.1"/>
    </source>
</evidence>
<comment type="caution">
    <text evidence="2">The sequence shown here is derived from an EMBL/GenBank/DDBJ whole genome shotgun (WGS) entry which is preliminary data.</text>
</comment>
<gene>
    <name evidence="2" type="ORF">QBC42DRAFT_275127</name>
</gene>
<name>A0AAV9HH01_9PEZI</name>
<feature type="chain" id="PRO_5044001358" description="Extracellular membrane protein CFEM domain-containing protein" evidence="1">
    <location>
        <begin position="18"/>
        <end position="257"/>
    </location>
</feature>
<evidence type="ECO:0000313" key="3">
    <source>
        <dbReference type="Proteomes" id="UP001321749"/>
    </source>
</evidence>
<reference evidence="2" key="2">
    <citation type="submission" date="2023-06" db="EMBL/GenBank/DDBJ databases">
        <authorList>
            <consortium name="Lawrence Berkeley National Laboratory"/>
            <person name="Mondo S.J."/>
            <person name="Hensen N."/>
            <person name="Bonometti L."/>
            <person name="Westerberg I."/>
            <person name="Brannstrom I.O."/>
            <person name="Guillou S."/>
            <person name="Cros-Aarteil S."/>
            <person name="Calhoun S."/>
            <person name="Haridas S."/>
            <person name="Kuo A."/>
            <person name="Pangilinan J."/>
            <person name="Riley R."/>
            <person name="Labutti K."/>
            <person name="Andreopoulos B."/>
            <person name="Lipzen A."/>
            <person name="Chen C."/>
            <person name="Yanf M."/>
            <person name="Daum C."/>
            <person name="Ng V."/>
            <person name="Clum A."/>
            <person name="Steindorff A."/>
            <person name="Ohm R."/>
            <person name="Martin F."/>
            <person name="Silar P."/>
            <person name="Natvig D."/>
            <person name="Lalanne C."/>
            <person name="Gautier V."/>
            <person name="Ament-Velasquez S.L."/>
            <person name="Kruys A."/>
            <person name="Hutchinson M.I."/>
            <person name="Powell A.J."/>
            <person name="Barry K."/>
            <person name="Miller A.N."/>
            <person name="Grigoriev I.V."/>
            <person name="Debuchy R."/>
            <person name="Gladieux P."/>
            <person name="Thoren M.H."/>
            <person name="Johannesson H."/>
        </authorList>
    </citation>
    <scope>NUCLEOTIDE SEQUENCE</scope>
    <source>
        <strain evidence="2">PSN324</strain>
    </source>
</reference>
<dbReference type="AlphaFoldDB" id="A0AAV9HH01"/>
<dbReference type="EMBL" id="MU865046">
    <property type="protein sequence ID" value="KAK4459080.1"/>
    <property type="molecule type" value="Genomic_DNA"/>
</dbReference>
<evidence type="ECO:0008006" key="4">
    <source>
        <dbReference type="Google" id="ProtNLM"/>
    </source>
</evidence>
<organism evidence="2 3">
    <name type="scientific">Cladorrhinum samala</name>
    <dbReference type="NCBI Taxonomy" id="585594"/>
    <lineage>
        <taxon>Eukaryota</taxon>
        <taxon>Fungi</taxon>
        <taxon>Dikarya</taxon>
        <taxon>Ascomycota</taxon>
        <taxon>Pezizomycotina</taxon>
        <taxon>Sordariomycetes</taxon>
        <taxon>Sordariomycetidae</taxon>
        <taxon>Sordariales</taxon>
        <taxon>Podosporaceae</taxon>
        <taxon>Cladorrhinum</taxon>
    </lineage>
</organism>
<keyword evidence="1" id="KW-0732">Signal</keyword>
<dbReference type="Proteomes" id="UP001321749">
    <property type="component" value="Unassembled WGS sequence"/>
</dbReference>
<sequence length="257" mass="25591">MKSTTLTTLLAPALVTAQWWGGAPECAQPCFSSLWSSATSDSAWPAPTNYCGATQAASVSSCINSACSATPTAITSYGSLSSSLCSQWASCTSAGSTGVYTVSVPAFTGAWGGPGHGAGNGHWKGGDDGDDWTKTWTGGVYTVTGCEWNGNPWAGGPGGWGHGGADGSPWAPWGKGWKWSTATQTVTQVITTDGAVTTSVGLATVGLAVSGDVTTTSILTGERAQATGNVGGRNDVDAGVKVMGVVLGGVVAVAGML</sequence>
<protein>
    <recommendedName>
        <fullName evidence="4">Extracellular membrane protein CFEM domain-containing protein</fullName>
    </recommendedName>
</protein>
<accession>A0AAV9HH01</accession>
<keyword evidence="3" id="KW-1185">Reference proteome</keyword>
<feature type="signal peptide" evidence="1">
    <location>
        <begin position="1"/>
        <end position="17"/>
    </location>
</feature>